<feature type="compositionally biased region" description="Polar residues" evidence="3">
    <location>
        <begin position="1655"/>
        <end position="1677"/>
    </location>
</feature>
<evidence type="ECO:0000313" key="5">
    <source>
        <dbReference type="Ensembl" id="ENSSGRP00000096686.1"/>
    </source>
</evidence>
<comment type="similarity">
    <text evidence="2">Belongs to the DOCK family.</text>
</comment>
<evidence type="ECO:0000256" key="1">
    <source>
        <dbReference type="ARBA" id="ARBA00022553"/>
    </source>
</evidence>
<proteinExistence type="inferred from homology"/>
<dbReference type="GO" id="GO:0007264">
    <property type="term" value="P:small GTPase-mediated signal transduction"/>
    <property type="evidence" value="ECO:0007669"/>
    <property type="project" value="InterPro"/>
</dbReference>
<dbReference type="GO" id="GO:0005737">
    <property type="term" value="C:cytoplasm"/>
    <property type="evidence" value="ECO:0007669"/>
    <property type="project" value="TreeGrafter"/>
</dbReference>
<organism evidence="5 6">
    <name type="scientific">Sinocyclocheilus grahami</name>
    <name type="common">Dianchi golden-line fish</name>
    <name type="synonym">Barbus grahami</name>
    <dbReference type="NCBI Taxonomy" id="75366"/>
    <lineage>
        <taxon>Eukaryota</taxon>
        <taxon>Metazoa</taxon>
        <taxon>Chordata</taxon>
        <taxon>Craniata</taxon>
        <taxon>Vertebrata</taxon>
        <taxon>Euteleostomi</taxon>
        <taxon>Actinopterygii</taxon>
        <taxon>Neopterygii</taxon>
        <taxon>Teleostei</taxon>
        <taxon>Ostariophysi</taxon>
        <taxon>Cypriniformes</taxon>
        <taxon>Cyprinidae</taxon>
        <taxon>Cyprininae</taxon>
        <taxon>Sinocyclocheilus</taxon>
    </lineage>
</organism>
<dbReference type="PROSITE" id="PS51651">
    <property type="entry name" value="DOCKER"/>
    <property type="match status" value="1"/>
</dbReference>
<sequence>IPSLKADTMFCHICQSCYFTHDSHKFSLLIVCFFPPSVLANFRGMVQHGLPLEIGDTVQILEKCEGSQCCHCGIFPSSYIHLKNALVKNKGQFETVIPTEDSVITEITMTLRDWGTMWKQLYMRNEGDLFHRLWHVMNEILELRQQVLVGHLTHDRLSDIKQHITARLDWGNEQLGLDLVPRRDFSMVDPDEISITELYRLMERRHRRREAPPQASMHHLFLQMKSMMSSNLGEELEVFYSVYDSREMRPISERFFVRLNKQGLPKSPEKTERQCTLFVDLGSSDLRKDVYVVAHIFRIGRMVAGEKKSVSNTQYKRPYGCAVISVADLLTADFKDDHLLKIYSCNAESEWYQIHDSIIRKVSSRYSHIGTNTGLNVSLQLLHGDMEQIRKDYMRLFTRNVSITKRLGFSDIIIPGGIIAFKTADLQDPSRYLKLPFSKASLQPGNNQTIKNSKESFWIQSSLCSTKLTQNGDMLDLLKWRVHPDRIIDCLSKLKDIDGTEIVKFLQDTLDTLFGILDESPQRYGLKVFDCLVHVINLLQDSKFQLFKPVMDNYIENHFAGALSYRDLIRVLKWYVDRIIDAEHQEQIQQVLKASEYLFKYIVQSRRLYAAATGGQNEEEFRCSVHELFKSIHLFLSHESKGISPITHTQAVFLRSFPTVCCELLKIFSMREVANLARDTLSSLPALTHTDCPLQAVKLQCMAKTVESPLYINPESRCVLLPVVLRLLHTHLQEQKELVLCANILTSMLTLNTPCGVSEEVNLVMEGLSGVLLRTILEVTNRPQPAATSLRLQYQDVTGEFVACLLTLLRQLKDKEYQQLLSRFPTKDELTSFLLQLFTVFRILIRPDMFPKDWTVMRLVANNVIITTILYLSDTLRNNFLNEKFDFKVWESYFYLCIIFINQPCLQLEMFPPSKRKKVLEKYGDMRVMIGCEIFSMWQHLGDYKLSLIPTLIGPFMEVTLVPQMDLRNVLIPIFHDMMDCEQQRSGNFKQVEAKLIDKLDGLMSEGKGDETYRELFNNILLKKIERETWRESGVSHIATVTRLMERLLDYRDCMKIGEVDGKTMGCTVNLLNFYKTELNKEEMYIRYIHKLYELHLKAQNYTEASYTLLLYDELLEWTERPLREFLTYPMQSEWQRKECLHLTIIHNFDRGKCWENCIILCRELANQYEAFYDYRNLSKMRVTSLYDKIMNQQRLEPEFFRVGFYGKKFPFFLRNKEFVCRGNDYERLEAFQQRMLSEFPHAIAMQHANLPDQTIHQADAQYLQIYPVSPVPENQDVLQRDGVPNNIKSFYKVNHIWRFRYDRPFHKGTKDKENEFKSLWVERTTLALAQSLPGISSWFEVEKRELVEMSPLENASEVIENKTLQLRTLIAQCQMRQMLNINPLTMCLNGVIDAAVNGGLARYQEVWDWMESRVNLPLVDLRWTLWCLLFHCLKTWIKKVEYSVLTMPCNIIGIILEHCFVSSVISYLFNSRTMCLYSSSLASPLPSDKHKHSRENACLSPRDRLYSGIFSSPLDPTQVRALPPITAVTLESVMYIGSLCKNVRSLSPMPTARSPQKSMVPPLTPSPTDGLPMGSLASHSPARSGSYSSGISSLSRCSVSETCGIDLPPPDPPLPPAVPADMPIRRGSKTPPPYSVYERNNPRRATPLPHSLSVPPSTDNPNLTAKHQLNRVQRINSEPRHRPTPRKVSQL</sequence>
<dbReference type="Gene3D" id="1.20.58.740">
    <property type="match status" value="1"/>
</dbReference>
<reference evidence="5" key="2">
    <citation type="submission" date="2025-09" db="UniProtKB">
        <authorList>
            <consortium name="Ensembl"/>
        </authorList>
    </citation>
    <scope>IDENTIFICATION</scope>
</reference>
<dbReference type="Pfam" id="PF23554">
    <property type="entry name" value="TPR_DOCK"/>
    <property type="match status" value="1"/>
</dbReference>
<dbReference type="InterPro" id="IPR043162">
    <property type="entry name" value="DOCK_C_lobe_C"/>
</dbReference>
<dbReference type="GO" id="GO:0005886">
    <property type="term" value="C:plasma membrane"/>
    <property type="evidence" value="ECO:0007669"/>
    <property type="project" value="TreeGrafter"/>
</dbReference>
<dbReference type="InterPro" id="IPR027357">
    <property type="entry name" value="DOCKER_dom"/>
</dbReference>
<feature type="region of interest" description="Disordered" evidence="3">
    <location>
        <begin position="1548"/>
        <end position="1692"/>
    </location>
</feature>
<dbReference type="Gene3D" id="1.25.40.410">
    <property type="match status" value="1"/>
</dbReference>
<dbReference type="InterPro" id="IPR026791">
    <property type="entry name" value="DOCK"/>
</dbReference>
<dbReference type="InterPro" id="IPR043161">
    <property type="entry name" value="DOCK_C_lobe_A"/>
</dbReference>
<evidence type="ECO:0000313" key="6">
    <source>
        <dbReference type="Proteomes" id="UP000472262"/>
    </source>
</evidence>
<dbReference type="FunFam" id="1.20.1270.350:FF:000001">
    <property type="entry name" value="dedicator of cytokinesis protein 4"/>
    <property type="match status" value="1"/>
</dbReference>
<reference evidence="5" key="1">
    <citation type="submission" date="2025-08" db="UniProtKB">
        <authorList>
            <consortium name="Ensembl"/>
        </authorList>
    </citation>
    <scope>IDENTIFICATION</scope>
</reference>
<name>A0A672S564_SINGR</name>
<dbReference type="InterPro" id="IPR035892">
    <property type="entry name" value="C2_domain_sf"/>
</dbReference>
<dbReference type="InterPro" id="IPR056372">
    <property type="entry name" value="TPR_DOCK"/>
</dbReference>
<evidence type="ECO:0000256" key="3">
    <source>
        <dbReference type="SAM" id="MobiDB-lite"/>
    </source>
</evidence>
<feature type="compositionally biased region" description="Low complexity" evidence="3">
    <location>
        <begin position="1579"/>
        <end position="1601"/>
    </location>
</feature>
<dbReference type="PANTHER" id="PTHR45653:SF7">
    <property type="entry name" value="DEDICATOR OF CYTOKINESIS PROTEIN 4"/>
    <property type="match status" value="1"/>
</dbReference>
<accession>A0A672S564</accession>
<evidence type="ECO:0000259" key="4">
    <source>
        <dbReference type="PROSITE" id="PS51651"/>
    </source>
</evidence>
<dbReference type="GO" id="GO:0060326">
    <property type="term" value="P:cell chemotaxis"/>
    <property type="evidence" value="ECO:0007669"/>
    <property type="project" value="TreeGrafter"/>
</dbReference>
<gene>
    <name evidence="5" type="primary">LOC107575921</name>
</gene>
<dbReference type="Gene3D" id="2.30.30.40">
    <property type="entry name" value="SH3 Domains"/>
    <property type="match status" value="1"/>
</dbReference>
<dbReference type="Pfam" id="PF16172">
    <property type="entry name" value="DOCK_N"/>
    <property type="match status" value="1"/>
</dbReference>
<dbReference type="GO" id="GO:0005085">
    <property type="term" value="F:guanyl-nucleotide exchange factor activity"/>
    <property type="evidence" value="ECO:0007669"/>
    <property type="project" value="InterPro"/>
</dbReference>
<dbReference type="Proteomes" id="UP000472262">
    <property type="component" value="Unassembled WGS sequence"/>
</dbReference>
<dbReference type="Ensembl" id="ENSSGRT00000102869.1">
    <property type="protein sequence ID" value="ENSSGRP00000096686.1"/>
    <property type="gene ID" value="ENSSGRG00000048274.1"/>
</dbReference>
<dbReference type="Gene3D" id="1.20.1270.350">
    <property type="entry name" value="Dedicator of cytokinesis N-terminal subdomain"/>
    <property type="match status" value="1"/>
</dbReference>
<dbReference type="FunFam" id="1.25.40.410:FF:000003">
    <property type="entry name" value="Dedicator of cytokinesis protein 4"/>
    <property type="match status" value="1"/>
</dbReference>
<dbReference type="InterPro" id="IPR042455">
    <property type="entry name" value="DOCK_N_sub1"/>
</dbReference>
<protein>
    <submittedName>
        <fullName evidence="5">Dedicator of cytokinesis 4</fullName>
    </submittedName>
</protein>
<evidence type="ECO:0000256" key="2">
    <source>
        <dbReference type="PROSITE-ProRule" id="PRU00984"/>
    </source>
</evidence>
<dbReference type="PANTHER" id="PTHR45653">
    <property type="entry name" value="DEDICATOR OF CYTOKINESIS"/>
    <property type="match status" value="1"/>
</dbReference>
<dbReference type="Pfam" id="PF20422">
    <property type="entry name" value="DHR-2_Lobe_B"/>
    <property type="match status" value="1"/>
</dbReference>
<dbReference type="InterPro" id="IPR032376">
    <property type="entry name" value="DOCK_N"/>
</dbReference>
<keyword evidence="1" id="KW-0597">Phosphoprotein</keyword>
<dbReference type="InterPro" id="IPR046770">
    <property type="entry name" value="DOCKER_Lobe_B"/>
</dbReference>
<dbReference type="Gene3D" id="2.60.40.150">
    <property type="entry name" value="C2 domain"/>
    <property type="match status" value="1"/>
</dbReference>
<keyword evidence="6" id="KW-1185">Reference proteome</keyword>
<feature type="domain" description="DOCKER" evidence="4">
    <location>
        <begin position="1076"/>
        <end position="1486"/>
    </location>
</feature>
<dbReference type="GO" id="GO:0031267">
    <property type="term" value="F:small GTPase binding"/>
    <property type="evidence" value="ECO:0007669"/>
    <property type="project" value="TreeGrafter"/>
</dbReference>
<feature type="compositionally biased region" description="Pro residues" evidence="3">
    <location>
        <begin position="1608"/>
        <end position="1619"/>
    </location>
</feature>